<keyword evidence="1" id="KW-1133">Transmembrane helix</keyword>
<dbReference type="OrthoDB" id="8482048at2"/>
<feature type="transmembrane region" description="Helical" evidence="1">
    <location>
        <begin position="182"/>
        <end position="202"/>
    </location>
</feature>
<feature type="transmembrane region" description="Helical" evidence="1">
    <location>
        <begin position="233"/>
        <end position="253"/>
    </location>
</feature>
<dbReference type="GO" id="GO:0080120">
    <property type="term" value="P:CAAX-box protein maturation"/>
    <property type="evidence" value="ECO:0007669"/>
    <property type="project" value="UniProtKB-ARBA"/>
</dbReference>
<feature type="transmembrane region" description="Helical" evidence="1">
    <location>
        <begin position="28"/>
        <end position="49"/>
    </location>
</feature>
<evidence type="ECO:0000313" key="4">
    <source>
        <dbReference type="Proteomes" id="UP000266482"/>
    </source>
</evidence>
<dbReference type="RefSeq" id="WP_119602152.1">
    <property type="nucleotide sequence ID" value="NZ_QXQA01000016.1"/>
</dbReference>
<comment type="caution">
    <text evidence="3">The sequence shown here is derived from an EMBL/GenBank/DDBJ whole genome shotgun (WGS) entry which is preliminary data.</text>
</comment>
<keyword evidence="4" id="KW-1185">Reference proteome</keyword>
<dbReference type="Pfam" id="PF02517">
    <property type="entry name" value="Rce1-like"/>
    <property type="match status" value="1"/>
</dbReference>
<keyword evidence="3" id="KW-0645">Protease</keyword>
<gene>
    <name evidence="3" type="ORF">D3P08_21375</name>
</gene>
<protein>
    <submittedName>
        <fullName evidence="3">CPBP family intramembrane metalloprotease</fullName>
    </submittedName>
</protein>
<keyword evidence="1" id="KW-0472">Membrane</keyword>
<keyword evidence="1" id="KW-0812">Transmembrane</keyword>
<feature type="transmembrane region" description="Helical" evidence="1">
    <location>
        <begin position="208"/>
        <end position="226"/>
    </location>
</feature>
<feature type="transmembrane region" description="Helical" evidence="1">
    <location>
        <begin position="102"/>
        <end position="124"/>
    </location>
</feature>
<reference evidence="3 4" key="1">
    <citation type="submission" date="2018-09" db="EMBL/GenBank/DDBJ databases">
        <title>Paenibacillus aracenensis nov. sp. isolated from a cave in southern Spain.</title>
        <authorList>
            <person name="Jurado V."/>
            <person name="Gutierrez-Patricio S."/>
            <person name="Gonzalez-Pimentel J.L."/>
            <person name="Miller A.Z."/>
            <person name="Laiz L."/>
            <person name="Saiz-Jimenez C."/>
        </authorList>
    </citation>
    <scope>NUCLEOTIDE SEQUENCE [LARGE SCALE GENOMIC DNA]</scope>
    <source>
        <strain evidence="3 4">DSM 22867</strain>
    </source>
</reference>
<dbReference type="Proteomes" id="UP000266482">
    <property type="component" value="Unassembled WGS sequence"/>
</dbReference>
<feature type="transmembrane region" description="Helical" evidence="1">
    <location>
        <begin position="61"/>
        <end position="81"/>
    </location>
</feature>
<name>A0A3A1UV07_9BACL</name>
<feature type="transmembrane region" description="Helical" evidence="1">
    <location>
        <begin position="144"/>
        <end position="161"/>
    </location>
</feature>
<evidence type="ECO:0000256" key="1">
    <source>
        <dbReference type="SAM" id="Phobius"/>
    </source>
</evidence>
<dbReference type="InterPro" id="IPR003675">
    <property type="entry name" value="Rce1/LyrA-like_dom"/>
</dbReference>
<dbReference type="GO" id="GO:0008237">
    <property type="term" value="F:metallopeptidase activity"/>
    <property type="evidence" value="ECO:0007669"/>
    <property type="project" value="UniProtKB-KW"/>
</dbReference>
<keyword evidence="3" id="KW-0482">Metalloprotease</keyword>
<organism evidence="3 4">
    <name type="scientific">Paenibacillus nanensis</name>
    <dbReference type="NCBI Taxonomy" id="393251"/>
    <lineage>
        <taxon>Bacteria</taxon>
        <taxon>Bacillati</taxon>
        <taxon>Bacillota</taxon>
        <taxon>Bacilli</taxon>
        <taxon>Bacillales</taxon>
        <taxon>Paenibacillaceae</taxon>
        <taxon>Paenibacillus</taxon>
    </lineage>
</organism>
<evidence type="ECO:0000313" key="3">
    <source>
        <dbReference type="EMBL" id="RIX50103.1"/>
    </source>
</evidence>
<feature type="domain" description="CAAX prenyl protease 2/Lysostaphin resistance protein A-like" evidence="2">
    <location>
        <begin position="146"/>
        <end position="244"/>
    </location>
</feature>
<dbReference type="GO" id="GO:0004175">
    <property type="term" value="F:endopeptidase activity"/>
    <property type="evidence" value="ECO:0007669"/>
    <property type="project" value="UniProtKB-ARBA"/>
</dbReference>
<dbReference type="AlphaFoldDB" id="A0A3A1UV07"/>
<sequence>MSILVYPKLQEDQQLAASAPAANVWFSLLLRTILFLVFGFLFVGAFALAGNEQPFQSAQRWWPFQAILANAVTFAAIRFFLRKEGKPYRSLFGFQRGRLGKDLLQFAWLLIVGFVLGGIPLYVFSYILLGSFVPPDLMFQPLPVWAAIIALVVFPLSNGLVETPTYIGYALPRLKRITGKQWLAILLAGLALAFQHVALPIVGDIPYMLWRFAAFIPLGIAIGFIFTRTKKLLPIAMAHYVMDLQLAVTVFIYSI</sequence>
<accession>A0A3A1UV07</accession>
<dbReference type="EMBL" id="QXQA01000016">
    <property type="protein sequence ID" value="RIX50103.1"/>
    <property type="molecule type" value="Genomic_DNA"/>
</dbReference>
<evidence type="ECO:0000259" key="2">
    <source>
        <dbReference type="Pfam" id="PF02517"/>
    </source>
</evidence>
<keyword evidence="3" id="KW-0378">Hydrolase</keyword>
<proteinExistence type="predicted"/>
<dbReference type="GO" id="GO:0006508">
    <property type="term" value="P:proteolysis"/>
    <property type="evidence" value="ECO:0007669"/>
    <property type="project" value="UniProtKB-KW"/>
</dbReference>